<evidence type="ECO:0000256" key="3">
    <source>
        <dbReference type="ARBA" id="ARBA00022777"/>
    </source>
</evidence>
<dbReference type="SUPFAM" id="SSF111331">
    <property type="entry name" value="NAD kinase/diacylglycerol kinase-like"/>
    <property type="match status" value="1"/>
</dbReference>
<comment type="caution">
    <text evidence="6">The sequence shown here is derived from an EMBL/GenBank/DDBJ whole genome shotgun (WGS) entry which is preliminary data.</text>
</comment>
<keyword evidence="3 6" id="KW-0418">Kinase</keyword>
<dbReference type="InterPro" id="IPR017438">
    <property type="entry name" value="ATP-NAD_kinase_N"/>
</dbReference>
<dbReference type="InterPro" id="IPR016064">
    <property type="entry name" value="NAD/diacylglycerol_kinase_sf"/>
</dbReference>
<dbReference type="RefSeq" id="WP_290248494.1">
    <property type="nucleotide sequence ID" value="NZ_JAUFQT010000001.1"/>
</dbReference>
<keyword evidence="4" id="KW-0067">ATP-binding</keyword>
<name>A0ABV5J490_9BACT</name>
<dbReference type="Pfam" id="PF00781">
    <property type="entry name" value="DAGK_cat"/>
    <property type="match status" value="1"/>
</dbReference>
<dbReference type="EC" id="2.7.1.-" evidence="6"/>
<proteinExistence type="predicted"/>
<sequence length="292" mass="32227">MAKQFLCILNPISGGDIDRNDIKDWIKGNLHGIELTIWETTGDNDCEKIKSIVDESSWDGILIGGGDGTVKMVVSAILETSIPLGIIPLGSANGLATCLGIHGVSDAIYAVKKDKVMAMDLLRINGEISLHLSDFGFNAGLVKKFSNQTQRGMMSYFKSTLSQFFEMRPYRFEVNIDHKKIKIEAKMVVIANGSYYGTGANINPQGKMDDGYLEVIALNPDGLEDLVGLSLDLFRGELSDSPITKIWSGHEVEIKNYDGADFQIDGEVMPETEFVHVICEKQKVHFFSLIKN</sequence>
<dbReference type="InterPro" id="IPR001206">
    <property type="entry name" value="Diacylglycerol_kinase_cat_dom"/>
</dbReference>
<dbReference type="InterPro" id="IPR045540">
    <property type="entry name" value="YegS/DAGK_C"/>
</dbReference>
<dbReference type="Gene3D" id="3.40.50.10330">
    <property type="entry name" value="Probable inorganic polyphosphate/atp-NAD kinase, domain 1"/>
    <property type="match status" value="1"/>
</dbReference>
<reference evidence="6 7" key="1">
    <citation type="submission" date="2024-09" db="EMBL/GenBank/DDBJ databases">
        <authorList>
            <person name="Sun Q."/>
            <person name="Mori K."/>
        </authorList>
    </citation>
    <scope>NUCLEOTIDE SEQUENCE [LARGE SCALE GENOMIC DNA]</scope>
    <source>
        <strain evidence="6 7">CECT 7682</strain>
    </source>
</reference>
<dbReference type="PANTHER" id="PTHR12358:SF54">
    <property type="entry name" value="SPHINGOSINE KINASE RELATED PROTEIN"/>
    <property type="match status" value="1"/>
</dbReference>
<dbReference type="Gene3D" id="2.60.200.40">
    <property type="match status" value="1"/>
</dbReference>
<accession>A0ABV5J490</accession>
<keyword evidence="2" id="KW-0547">Nucleotide-binding</keyword>
<feature type="domain" description="DAGKc" evidence="5">
    <location>
        <begin position="1"/>
        <end position="128"/>
    </location>
</feature>
<dbReference type="PROSITE" id="PS50146">
    <property type="entry name" value="DAGK"/>
    <property type="match status" value="1"/>
</dbReference>
<evidence type="ECO:0000313" key="7">
    <source>
        <dbReference type="Proteomes" id="UP001589654"/>
    </source>
</evidence>
<dbReference type="Pfam" id="PF19279">
    <property type="entry name" value="YegS_C"/>
    <property type="match status" value="1"/>
</dbReference>
<dbReference type="InterPro" id="IPR050187">
    <property type="entry name" value="Lipid_Phosphate_FormReg"/>
</dbReference>
<organism evidence="6 7">
    <name type="scientific">Echinicola jeungdonensis</name>
    <dbReference type="NCBI Taxonomy" id="709343"/>
    <lineage>
        <taxon>Bacteria</taxon>
        <taxon>Pseudomonadati</taxon>
        <taxon>Bacteroidota</taxon>
        <taxon>Cytophagia</taxon>
        <taxon>Cytophagales</taxon>
        <taxon>Cyclobacteriaceae</taxon>
        <taxon>Echinicola</taxon>
    </lineage>
</organism>
<dbReference type="Proteomes" id="UP001589654">
    <property type="component" value="Unassembled WGS sequence"/>
</dbReference>
<dbReference type="EMBL" id="JBHMEW010000051">
    <property type="protein sequence ID" value="MFB9211641.1"/>
    <property type="molecule type" value="Genomic_DNA"/>
</dbReference>
<evidence type="ECO:0000256" key="4">
    <source>
        <dbReference type="ARBA" id="ARBA00022840"/>
    </source>
</evidence>
<evidence type="ECO:0000256" key="2">
    <source>
        <dbReference type="ARBA" id="ARBA00022741"/>
    </source>
</evidence>
<gene>
    <name evidence="6" type="ORF">ACFFUR_07475</name>
</gene>
<evidence type="ECO:0000256" key="1">
    <source>
        <dbReference type="ARBA" id="ARBA00022679"/>
    </source>
</evidence>
<dbReference type="GO" id="GO:0016301">
    <property type="term" value="F:kinase activity"/>
    <property type="evidence" value="ECO:0007669"/>
    <property type="project" value="UniProtKB-KW"/>
</dbReference>
<keyword evidence="7" id="KW-1185">Reference proteome</keyword>
<evidence type="ECO:0000259" key="5">
    <source>
        <dbReference type="PROSITE" id="PS50146"/>
    </source>
</evidence>
<protein>
    <submittedName>
        <fullName evidence="6">Diacylglycerol/lipid kinase family protein</fullName>
        <ecNumber evidence="6">2.7.1.-</ecNumber>
    </submittedName>
</protein>
<dbReference type="SMART" id="SM00046">
    <property type="entry name" value="DAGKc"/>
    <property type="match status" value="1"/>
</dbReference>
<dbReference type="PANTHER" id="PTHR12358">
    <property type="entry name" value="SPHINGOSINE KINASE"/>
    <property type="match status" value="1"/>
</dbReference>
<evidence type="ECO:0000313" key="6">
    <source>
        <dbReference type="EMBL" id="MFB9211641.1"/>
    </source>
</evidence>
<keyword evidence="1 6" id="KW-0808">Transferase</keyword>